<dbReference type="Pfam" id="PF01330">
    <property type="entry name" value="RuvA_N"/>
    <property type="match status" value="1"/>
</dbReference>
<evidence type="ECO:0000256" key="4">
    <source>
        <dbReference type="ARBA" id="ARBA00023172"/>
    </source>
</evidence>
<protein>
    <recommendedName>
        <fullName evidence="6">Holliday junction branch migration complex subunit RuvA</fullName>
    </recommendedName>
</protein>
<name>A0A6B1G7U0_9CHLR</name>
<evidence type="ECO:0000256" key="3">
    <source>
        <dbReference type="ARBA" id="ARBA00023125"/>
    </source>
</evidence>
<evidence type="ECO:0000256" key="6">
    <source>
        <dbReference type="HAMAP-Rule" id="MF_00031"/>
    </source>
</evidence>
<evidence type="ECO:0000259" key="8">
    <source>
        <dbReference type="SMART" id="SM00278"/>
    </source>
</evidence>
<keyword evidence="3 6" id="KW-0238">DNA-binding</keyword>
<dbReference type="GO" id="GO:0005737">
    <property type="term" value="C:cytoplasm"/>
    <property type="evidence" value="ECO:0007669"/>
    <property type="project" value="UniProtKB-SubCell"/>
</dbReference>
<gene>
    <name evidence="6 9" type="primary">ruvA</name>
    <name evidence="9" type="ORF">F4148_10515</name>
</gene>
<sequence length="235" mass="25321">MPPTAWPSPSVICKRGASRRSSQTHDRSLHTTRSARGFDMIRQVRGTVTTVAANFLIIEVGHAGAGIGLRVFTTEPTSARFRAGDILSLYTYLQVRENELSLYGFEEPDELVIFELLIGVNRVGPKVALAALSTLTPDALRLAVANEEPAVVARVPGIGKRTAEQIVVELKDKLEPADSELAGLATALDADAEVMEALTGLGYSVVEAQRALQQIPAEVTGVEDRLRMALVQFGE</sequence>
<organism evidence="9">
    <name type="scientific">Caldilineaceae bacterium SB0675_bin_29</name>
    <dbReference type="NCBI Taxonomy" id="2605266"/>
    <lineage>
        <taxon>Bacteria</taxon>
        <taxon>Bacillati</taxon>
        <taxon>Chloroflexota</taxon>
        <taxon>Caldilineae</taxon>
        <taxon>Caldilineales</taxon>
        <taxon>Caldilineaceae</taxon>
    </lineage>
</organism>
<dbReference type="SUPFAM" id="SSF46929">
    <property type="entry name" value="DNA helicase RuvA subunit, C-terminal domain"/>
    <property type="match status" value="1"/>
</dbReference>
<reference evidence="9" key="1">
    <citation type="submission" date="2019-09" db="EMBL/GenBank/DDBJ databases">
        <title>Characterisation of the sponge microbiome using genome-centric metagenomics.</title>
        <authorList>
            <person name="Engelberts J.P."/>
            <person name="Robbins S.J."/>
            <person name="De Goeij J.M."/>
            <person name="Aranda M."/>
            <person name="Bell S.C."/>
            <person name="Webster N.S."/>
        </authorList>
    </citation>
    <scope>NUCLEOTIDE SEQUENCE</scope>
    <source>
        <strain evidence="9">SB0675_bin_29</strain>
    </source>
</reference>
<comment type="subunit">
    <text evidence="6">Homotetramer. Forms an RuvA(8)-RuvB(12)-Holliday junction (HJ) complex. HJ DNA is sandwiched between 2 RuvA tetramers; dsDNA enters through RuvA and exits via RuvB. An RuvB hexamer assembles on each DNA strand where it exits the tetramer. Each RuvB hexamer is contacted by two RuvA subunits (via domain III) on 2 adjacent RuvB subunits; this complex drives branch migration. In the full resolvosome a probable DNA-RuvA(4)-RuvB(12)-RuvC(2) complex forms which resolves the HJ.</text>
</comment>
<feature type="region of interest" description="Disordered" evidence="7">
    <location>
        <begin position="1"/>
        <end position="29"/>
    </location>
</feature>
<dbReference type="GO" id="GO:0048476">
    <property type="term" value="C:Holliday junction resolvase complex"/>
    <property type="evidence" value="ECO:0007669"/>
    <property type="project" value="UniProtKB-UniRule"/>
</dbReference>
<feature type="domain" description="Helix-hairpin-helix DNA-binding motif class 1" evidence="8">
    <location>
        <begin position="150"/>
        <end position="169"/>
    </location>
</feature>
<feature type="region of interest" description="Domain III" evidence="6">
    <location>
        <begin position="193"/>
        <end position="235"/>
    </location>
</feature>
<evidence type="ECO:0000256" key="7">
    <source>
        <dbReference type="SAM" id="MobiDB-lite"/>
    </source>
</evidence>
<evidence type="ECO:0000256" key="1">
    <source>
        <dbReference type="ARBA" id="ARBA00022490"/>
    </source>
</evidence>
<proteinExistence type="inferred from homology"/>
<comment type="domain">
    <text evidence="6">Has three domains with a flexible linker between the domains II and III and assumes an 'L' shape. Domain III is highly mobile and contacts RuvB.</text>
</comment>
<dbReference type="CDD" id="cd14332">
    <property type="entry name" value="UBA_RuvA_C"/>
    <property type="match status" value="1"/>
</dbReference>
<dbReference type="EMBL" id="VYDA01000381">
    <property type="protein sequence ID" value="MYH62164.1"/>
    <property type="molecule type" value="Genomic_DNA"/>
</dbReference>
<keyword evidence="2 6" id="KW-0227">DNA damage</keyword>
<dbReference type="NCBIfam" id="TIGR00084">
    <property type="entry name" value="ruvA"/>
    <property type="match status" value="1"/>
</dbReference>
<dbReference type="InterPro" id="IPR013849">
    <property type="entry name" value="DNA_helicase_Holl-junc_RuvA_I"/>
</dbReference>
<dbReference type="HAMAP" id="MF_00031">
    <property type="entry name" value="DNA_HJ_migration_RuvA"/>
    <property type="match status" value="1"/>
</dbReference>
<dbReference type="GO" id="GO:0009378">
    <property type="term" value="F:four-way junction helicase activity"/>
    <property type="evidence" value="ECO:0007669"/>
    <property type="project" value="InterPro"/>
</dbReference>
<dbReference type="GO" id="GO:0009379">
    <property type="term" value="C:Holliday junction helicase complex"/>
    <property type="evidence" value="ECO:0007669"/>
    <property type="project" value="InterPro"/>
</dbReference>
<dbReference type="InterPro" id="IPR000085">
    <property type="entry name" value="RuvA"/>
</dbReference>
<dbReference type="AlphaFoldDB" id="A0A6B1G7U0"/>
<dbReference type="InterPro" id="IPR012340">
    <property type="entry name" value="NA-bd_OB-fold"/>
</dbReference>
<dbReference type="Pfam" id="PF14520">
    <property type="entry name" value="HHH_5"/>
    <property type="match status" value="1"/>
</dbReference>
<keyword evidence="1 6" id="KW-0963">Cytoplasm</keyword>
<dbReference type="Gene3D" id="2.40.50.140">
    <property type="entry name" value="Nucleic acid-binding proteins"/>
    <property type="match status" value="1"/>
</dbReference>
<dbReference type="SUPFAM" id="SSF47781">
    <property type="entry name" value="RuvA domain 2-like"/>
    <property type="match status" value="1"/>
</dbReference>
<keyword evidence="4 6" id="KW-0233">DNA recombination</keyword>
<dbReference type="GO" id="GO:0005524">
    <property type="term" value="F:ATP binding"/>
    <property type="evidence" value="ECO:0007669"/>
    <property type="project" value="InterPro"/>
</dbReference>
<dbReference type="Pfam" id="PF07499">
    <property type="entry name" value="RuvA_C"/>
    <property type="match status" value="1"/>
</dbReference>
<dbReference type="GO" id="GO:0016787">
    <property type="term" value="F:hydrolase activity"/>
    <property type="evidence" value="ECO:0007669"/>
    <property type="project" value="UniProtKB-KW"/>
</dbReference>
<dbReference type="SUPFAM" id="SSF50249">
    <property type="entry name" value="Nucleic acid-binding proteins"/>
    <property type="match status" value="1"/>
</dbReference>
<dbReference type="InterPro" id="IPR011114">
    <property type="entry name" value="RuvA_C"/>
</dbReference>
<dbReference type="InterPro" id="IPR010994">
    <property type="entry name" value="RuvA_2-like"/>
</dbReference>
<evidence type="ECO:0000256" key="2">
    <source>
        <dbReference type="ARBA" id="ARBA00022763"/>
    </source>
</evidence>
<dbReference type="Gene3D" id="1.10.150.20">
    <property type="entry name" value="5' to 3' exonuclease, C-terminal subdomain"/>
    <property type="match status" value="1"/>
</dbReference>
<accession>A0A6B1G7U0</accession>
<keyword evidence="9" id="KW-0378">Hydrolase</keyword>
<dbReference type="GO" id="GO:0006310">
    <property type="term" value="P:DNA recombination"/>
    <property type="evidence" value="ECO:0007669"/>
    <property type="project" value="UniProtKB-UniRule"/>
</dbReference>
<dbReference type="InterPro" id="IPR036267">
    <property type="entry name" value="RuvA_C_sf"/>
</dbReference>
<dbReference type="InterPro" id="IPR003583">
    <property type="entry name" value="Hlx-hairpin-Hlx_DNA-bd_motif"/>
</dbReference>
<evidence type="ECO:0000256" key="5">
    <source>
        <dbReference type="ARBA" id="ARBA00023204"/>
    </source>
</evidence>
<comment type="caution">
    <text evidence="9">The sequence shown here is derived from an EMBL/GenBank/DDBJ whole genome shotgun (WGS) entry which is preliminary data.</text>
</comment>
<comment type="similarity">
    <text evidence="6">Belongs to the RuvA family.</text>
</comment>
<comment type="function">
    <text evidence="6">The RuvA-RuvB-RuvC complex processes Holliday junction (HJ) DNA during genetic recombination and DNA repair, while the RuvA-RuvB complex plays an important role in the rescue of blocked DNA replication forks via replication fork reversal (RFR). RuvA specifically binds to HJ cruciform DNA, conferring on it an open structure. The RuvB hexamer acts as an ATP-dependent pump, pulling dsDNA into and through the RuvAB complex. HJ branch migration allows RuvC to scan DNA until it finds its consensus sequence, where it cleaves and resolves the cruciform DNA.</text>
</comment>
<comment type="subcellular location">
    <subcellularLocation>
        <location evidence="6">Cytoplasm</location>
    </subcellularLocation>
</comment>
<dbReference type="GO" id="GO:0006281">
    <property type="term" value="P:DNA repair"/>
    <property type="evidence" value="ECO:0007669"/>
    <property type="project" value="UniProtKB-UniRule"/>
</dbReference>
<dbReference type="SMART" id="SM00278">
    <property type="entry name" value="HhH1"/>
    <property type="match status" value="2"/>
</dbReference>
<keyword evidence="5 6" id="KW-0234">DNA repair</keyword>
<evidence type="ECO:0000313" key="9">
    <source>
        <dbReference type="EMBL" id="MYH62164.1"/>
    </source>
</evidence>
<dbReference type="GO" id="GO:0000400">
    <property type="term" value="F:four-way junction DNA binding"/>
    <property type="evidence" value="ECO:0007669"/>
    <property type="project" value="UniProtKB-UniRule"/>
</dbReference>
<feature type="domain" description="Helix-hairpin-helix DNA-binding motif class 1" evidence="8">
    <location>
        <begin position="115"/>
        <end position="134"/>
    </location>
</feature>
<dbReference type="Gene3D" id="1.10.8.10">
    <property type="entry name" value="DNA helicase RuvA subunit, C-terminal domain"/>
    <property type="match status" value="1"/>
</dbReference>
<comment type="caution">
    <text evidence="6">Lacks conserved residue(s) required for the propagation of feature annotation.</text>
</comment>